<feature type="domain" description="D-isomer specific 2-hydroxyacid dehydrogenase catalytic" evidence="6">
    <location>
        <begin position="30"/>
        <end position="279"/>
    </location>
</feature>
<feature type="binding site" evidence="5">
    <location>
        <position position="235"/>
    </location>
    <ligand>
        <name>NAD(+)</name>
        <dbReference type="ChEBI" id="CHEBI:57540"/>
    </ligand>
</feature>
<dbReference type="InterPro" id="IPR006139">
    <property type="entry name" value="D-isomer_2_OHA_DH_cat_dom"/>
</dbReference>
<dbReference type="SUPFAM" id="SSF51735">
    <property type="entry name" value="NAD(P)-binding Rossmann-fold domains"/>
    <property type="match status" value="1"/>
</dbReference>
<dbReference type="Pfam" id="PF00389">
    <property type="entry name" value="2-Hacid_dh"/>
    <property type="match status" value="1"/>
</dbReference>
<dbReference type="GO" id="GO:0008615">
    <property type="term" value="P:pyridoxine biosynthetic process"/>
    <property type="evidence" value="ECO:0007669"/>
    <property type="project" value="UniProtKB-UniRule"/>
</dbReference>
<feature type="binding site" evidence="5">
    <location>
        <position position="148"/>
    </location>
    <ligand>
        <name>NAD(+)</name>
        <dbReference type="ChEBI" id="CHEBI:57540"/>
    </ligand>
</feature>
<evidence type="ECO:0000313" key="9">
    <source>
        <dbReference type="Proteomes" id="UP000054172"/>
    </source>
</evidence>
<dbReference type="SUPFAM" id="SSF52283">
    <property type="entry name" value="Formate/glycerate dehydrogenase catalytic domain-like"/>
    <property type="match status" value="1"/>
</dbReference>
<feature type="binding site" evidence="5">
    <location>
        <position position="47"/>
    </location>
    <ligand>
        <name>substrate</name>
    </ligand>
</feature>
<feature type="active site" description="Proton donor" evidence="5">
    <location>
        <position position="257"/>
    </location>
</feature>
<keyword evidence="9" id="KW-1185">Reference proteome</keyword>
<organism evidence="8 9">
    <name type="scientific">Candidatus [Bacteroides] periocalifornicus</name>
    <dbReference type="NCBI Taxonomy" id="1702214"/>
    <lineage>
        <taxon>Bacteria</taxon>
        <taxon>Pseudomonadati</taxon>
        <taxon>Bacteroidota</taxon>
    </lineage>
</organism>
<feature type="binding site" evidence="5">
    <location>
        <position position="68"/>
    </location>
    <ligand>
        <name>substrate</name>
    </ligand>
</feature>
<reference evidence="8" key="1">
    <citation type="submission" date="2015-08" db="EMBL/GenBank/DDBJ databases">
        <title>Candidatus Bacteriodes Periocalifornicus.</title>
        <authorList>
            <person name="McLean J.S."/>
            <person name="Kelley S."/>
        </authorList>
    </citation>
    <scope>NUCLEOTIDE SEQUENCE [LARGE SCALE GENOMIC DNA]</scope>
    <source>
        <strain evidence="8">12B</strain>
    </source>
</reference>
<comment type="function">
    <text evidence="5">Catalyzes the oxidation of erythronate-4-phosphate to 3-hydroxy-2-oxo-4-phosphonooxybutanoate.</text>
</comment>
<dbReference type="CDD" id="cd12158">
    <property type="entry name" value="ErythrP_dh"/>
    <property type="match status" value="1"/>
</dbReference>
<evidence type="ECO:0000259" key="6">
    <source>
        <dbReference type="Pfam" id="PF00389"/>
    </source>
</evidence>
<dbReference type="GO" id="GO:0033711">
    <property type="term" value="F:4-phosphoerythronate dehydrogenase activity"/>
    <property type="evidence" value="ECO:0007669"/>
    <property type="project" value="UniProtKB-EC"/>
</dbReference>
<feature type="binding site" evidence="5">
    <location>
        <position position="261"/>
    </location>
    <ligand>
        <name>substrate</name>
    </ligand>
</feature>
<feature type="domain" description="D-isomer specific 2-hydroxyacid dehydrogenase NAD-binding" evidence="7">
    <location>
        <begin position="115"/>
        <end position="259"/>
    </location>
</feature>
<evidence type="ECO:0000256" key="1">
    <source>
        <dbReference type="ARBA" id="ARBA00022490"/>
    </source>
</evidence>
<dbReference type="PATRIC" id="fig|1702214.3.peg.1058"/>
<dbReference type="EMBL" id="LIIK01000038">
    <property type="protein sequence ID" value="KQM08438.1"/>
    <property type="molecule type" value="Genomic_DNA"/>
</dbReference>
<dbReference type="Gene3D" id="3.40.50.720">
    <property type="entry name" value="NAD(P)-binding Rossmann-like Domain"/>
    <property type="match status" value="2"/>
</dbReference>
<evidence type="ECO:0000256" key="4">
    <source>
        <dbReference type="ARBA" id="ARBA00023096"/>
    </source>
</evidence>
<comment type="similarity">
    <text evidence="5">Belongs to the D-isomer specific 2-hydroxyacid dehydrogenase family. PdxB subfamily.</text>
</comment>
<evidence type="ECO:0000256" key="5">
    <source>
        <dbReference type="HAMAP-Rule" id="MF_01825"/>
    </source>
</evidence>
<evidence type="ECO:0000256" key="2">
    <source>
        <dbReference type="ARBA" id="ARBA00023002"/>
    </source>
</evidence>
<dbReference type="UniPathway" id="UPA00244">
    <property type="reaction ID" value="UER00310"/>
</dbReference>
<dbReference type="Pfam" id="PF02826">
    <property type="entry name" value="2-Hacid_dh_C"/>
    <property type="match status" value="1"/>
</dbReference>
<dbReference type="EC" id="1.1.1.290" evidence="5"/>
<dbReference type="InterPro" id="IPR036291">
    <property type="entry name" value="NAD(P)-bd_dom_sf"/>
</dbReference>
<dbReference type="GO" id="GO:0005737">
    <property type="term" value="C:cytoplasm"/>
    <property type="evidence" value="ECO:0007669"/>
    <property type="project" value="UniProtKB-SubCell"/>
</dbReference>
<comment type="catalytic activity">
    <reaction evidence="5">
        <text>4-phospho-D-erythronate + NAD(+) = (R)-3-hydroxy-2-oxo-4-phosphooxybutanoate + NADH + H(+)</text>
        <dbReference type="Rhea" id="RHEA:18829"/>
        <dbReference type="ChEBI" id="CHEBI:15378"/>
        <dbReference type="ChEBI" id="CHEBI:57540"/>
        <dbReference type="ChEBI" id="CHEBI:57945"/>
        <dbReference type="ChEBI" id="CHEBI:58538"/>
        <dbReference type="ChEBI" id="CHEBI:58766"/>
        <dbReference type="EC" id="1.1.1.290"/>
    </reaction>
</comment>
<comment type="subunit">
    <text evidence="5">Homodimer.</text>
</comment>
<gene>
    <name evidence="5" type="primary">pdxB</name>
    <name evidence="8" type="ORF">AL399_07325</name>
</gene>
<evidence type="ECO:0000259" key="7">
    <source>
        <dbReference type="Pfam" id="PF02826"/>
    </source>
</evidence>
<dbReference type="HAMAP" id="MF_01825">
    <property type="entry name" value="PdxB"/>
    <property type="match status" value="1"/>
</dbReference>
<protein>
    <recommendedName>
        <fullName evidence="5">Erythronate-4-phosphate dehydrogenase</fullName>
        <ecNumber evidence="5">1.1.1.290</ecNumber>
    </recommendedName>
</protein>
<dbReference type="InterPro" id="IPR020921">
    <property type="entry name" value="Erythronate-4-P_DHase"/>
</dbReference>
<name>A0A0Q4B7W6_9BACT</name>
<dbReference type="InterPro" id="IPR050223">
    <property type="entry name" value="D-isomer_2-hydroxyacid_DH"/>
</dbReference>
<comment type="caution">
    <text evidence="8">The sequence shown here is derived from an EMBL/GenBank/DDBJ whole genome shotgun (WGS) entry which is preliminary data.</text>
</comment>
<comment type="pathway">
    <text evidence="5">Cofactor biosynthesis; pyridoxine 5'-phosphate biosynthesis; pyridoxine 5'-phosphate from D-erythrose 4-phosphate: step 2/5.</text>
</comment>
<feature type="binding site" evidence="5">
    <location>
        <position position="260"/>
    </location>
    <ligand>
        <name>NAD(+)</name>
        <dbReference type="ChEBI" id="CHEBI:57540"/>
    </ligand>
</feature>
<comment type="subcellular location">
    <subcellularLocation>
        <location evidence="5">Cytoplasm</location>
    </subcellularLocation>
</comment>
<evidence type="ECO:0000313" key="8">
    <source>
        <dbReference type="EMBL" id="KQM08438.1"/>
    </source>
</evidence>
<dbReference type="Proteomes" id="UP000054172">
    <property type="component" value="Unassembled WGS sequence"/>
</dbReference>
<proteinExistence type="inferred from homology"/>
<feature type="active site" evidence="5">
    <location>
        <position position="240"/>
    </location>
</feature>
<keyword evidence="1 5" id="KW-0963">Cytoplasm</keyword>
<feature type="active site" evidence="5">
    <location>
        <position position="211"/>
    </location>
</feature>
<comment type="caution">
    <text evidence="5">Lacks conserved residue(s) required for the propagation of feature annotation.</text>
</comment>
<evidence type="ECO:0000256" key="3">
    <source>
        <dbReference type="ARBA" id="ARBA00023027"/>
    </source>
</evidence>
<dbReference type="AlphaFoldDB" id="A0A0Q4B7W6"/>
<dbReference type="GO" id="GO:0051287">
    <property type="term" value="F:NAD binding"/>
    <property type="evidence" value="ECO:0007669"/>
    <property type="project" value="InterPro"/>
</dbReference>
<accession>A0A0Q4B7W6</accession>
<dbReference type="PANTHER" id="PTHR10996">
    <property type="entry name" value="2-HYDROXYACID DEHYDROGENASE-RELATED"/>
    <property type="match status" value="1"/>
</dbReference>
<keyword evidence="3 5" id="KW-0520">NAD</keyword>
<keyword evidence="4 5" id="KW-0664">Pyridoxine biosynthesis</keyword>
<sequence length="358" mass="39595">MKPKILIDRDIPFIQGVLEPLAEVCYLPAKAITPEACHDAKALIIRTRTACNQDLLEGSQVELIASATVGTDHINRDFCKTNNIAVANAPGCNAWAVVQWVTSALYLVTRQLPIPLSQLRIGIVGCGAVGRCLHATLTALGVHTILVDPPLQAQGGKGYTSLAMVQQFCDIITFHVPFTYSDQSRYPTYHLADEHFFYGLERRPFILNSSRGGVVDDYALLRALERKQIRGYCLDVYENEQDVSPALLEPALLSTPHIAGYSIEGKQAATAAVLQAVCSHFGWPKLLPKLEVDETQRPFNAGLSISDLAKTYDIRKDSLALKAQPYALEQLRSHYAYRHDWQAYEFGNCKLSIQDPLG</sequence>
<dbReference type="STRING" id="1702214.AL399_07325"/>
<keyword evidence="2 5" id="KW-0560">Oxidoreductase</keyword>
<dbReference type="InterPro" id="IPR006140">
    <property type="entry name" value="D-isomer_DH_NAD-bd"/>
</dbReference>